<keyword evidence="1" id="KW-0472">Membrane</keyword>
<dbReference type="EMBL" id="CALBWS010000010">
    <property type="protein sequence ID" value="CAH2714824.1"/>
    <property type="molecule type" value="Genomic_DNA"/>
</dbReference>
<evidence type="ECO:0000256" key="1">
    <source>
        <dbReference type="SAM" id="Phobius"/>
    </source>
</evidence>
<keyword evidence="1" id="KW-1133">Transmembrane helix</keyword>
<name>A0ABN8KN57_9BACI</name>
<sequence length="71" mass="8094">MLKLVYRIMANLVMVVVIVVSTRMAANYFAVHTNIDPLSKSASLLTLLFMLFTFLGIIICIVQVFIFRKLQ</sequence>
<dbReference type="Proteomes" id="UP000838308">
    <property type="component" value="Unassembled WGS sequence"/>
</dbReference>
<evidence type="ECO:0000313" key="3">
    <source>
        <dbReference type="Proteomes" id="UP000838308"/>
    </source>
</evidence>
<comment type="caution">
    <text evidence="2">The sequence shown here is derived from an EMBL/GenBank/DDBJ whole genome shotgun (WGS) entry which is preliminary data.</text>
</comment>
<proteinExistence type="predicted"/>
<reference evidence="2" key="1">
    <citation type="submission" date="2022-04" db="EMBL/GenBank/DDBJ databases">
        <authorList>
            <person name="Criscuolo A."/>
        </authorList>
    </citation>
    <scope>NUCLEOTIDE SEQUENCE</scope>
    <source>
        <strain evidence="2">CIP111895</strain>
    </source>
</reference>
<dbReference type="RefSeq" id="WP_248735127.1">
    <property type="nucleotide sequence ID" value="NZ_CALBWS010000010.1"/>
</dbReference>
<feature type="transmembrane region" description="Helical" evidence="1">
    <location>
        <begin position="42"/>
        <end position="67"/>
    </location>
</feature>
<organism evidence="2 3">
    <name type="scientific">Neobacillus rhizosphaerae</name>
    <dbReference type="NCBI Taxonomy" id="2880965"/>
    <lineage>
        <taxon>Bacteria</taxon>
        <taxon>Bacillati</taxon>
        <taxon>Bacillota</taxon>
        <taxon>Bacilli</taxon>
        <taxon>Bacillales</taxon>
        <taxon>Bacillaceae</taxon>
        <taxon>Neobacillus</taxon>
    </lineage>
</organism>
<protein>
    <submittedName>
        <fullName evidence="2">Uncharacterized protein</fullName>
    </submittedName>
</protein>
<keyword evidence="1" id="KW-0812">Transmembrane</keyword>
<evidence type="ECO:0000313" key="2">
    <source>
        <dbReference type="EMBL" id="CAH2714824.1"/>
    </source>
</evidence>
<keyword evidence="3" id="KW-1185">Reference proteome</keyword>
<feature type="transmembrane region" description="Helical" evidence="1">
    <location>
        <begin position="12"/>
        <end position="30"/>
    </location>
</feature>
<gene>
    <name evidence="2" type="ORF">BACCIP111895_02000</name>
</gene>
<accession>A0ABN8KN57</accession>